<evidence type="ECO:0000313" key="3">
    <source>
        <dbReference type="Proteomes" id="UP000762676"/>
    </source>
</evidence>
<dbReference type="AlphaFoldDB" id="A0AAV4J0U1"/>
<protein>
    <submittedName>
        <fullName evidence="2">Uncharacterized protein</fullName>
    </submittedName>
</protein>
<reference evidence="2 3" key="1">
    <citation type="journal article" date="2021" name="Elife">
        <title>Chloroplast acquisition without the gene transfer in kleptoplastic sea slugs, Plakobranchus ocellatus.</title>
        <authorList>
            <person name="Maeda T."/>
            <person name="Takahashi S."/>
            <person name="Yoshida T."/>
            <person name="Shimamura S."/>
            <person name="Takaki Y."/>
            <person name="Nagai Y."/>
            <person name="Toyoda A."/>
            <person name="Suzuki Y."/>
            <person name="Arimoto A."/>
            <person name="Ishii H."/>
            <person name="Satoh N."/>
            <person name="Nishiyama T."/>
            <person name="Hasebe M."/>
            <person name="Maruyama T."/>
            <person name="Minagawa J."/>
            <person name="Obokata J."/>
            <person name="Shigenobu S."/>
        </authorList>
    </citation>
    <scope>NUCLEOTIDE SEQUENCE [LARGE SCALE GENOMIC DNA]</scope>
</reference>
<evidence type="ECO:0000313" key="2">
    <source>
        <dbReference type="EMBL" id="GFS15594.1"/>
    </source>
</evidence>
<name>A0AAV4J0U1_9GAST</name>
<evidence type="ECO:0000256" key="1">
    <source>
        <dbReference type="SAM" id="Phobius"/>
    </source>
</evidence>
<accession>A0AAV4J0U1</accession>
<organism evidence="2 3">
    <name type="scientific">Elysia marginata</name>
    <dbReference type="NCBI Taxonomy" id="1093978"/>
    <lineage>
        <taxon>Eukaryota</taxon>
        <taxon>Metazoa</taxon>
        <taxon>Spiralia</taxon>
        <taxon>Lophotrochozoa</taxon>
        <taxon>Mollusca</taxon>
        <taxon>Gastropoda</taxon>
        <taxon>Heterobranchia</taxon>
        <taxon>Euthyneura</taxon>
        <taxon>Panpulmonata</taxon>
        <taxon>Sacoglossa</taxon>
        <taxon>Placobranchoidea</taxon>
        <taxon>Plakobranchidae</taxon>
        <taxon>Elysia</taxon>
    </lineage>
</organism>
<keyword evidence="1" id="KW-1133">Transmembrane helix</keyword>
<dbReference type="Proteomes" id="UP000762676">
    <property type="component" value="Unassembled WGS sequence"/>
</dbReference>
<comment type="caution">
    <text evidence="2">The sequence shown here is derived from an EMBL/GenBank/DDBJ whole genome shotgun (WGS) entry which is preliminary data.</text>
</comment>
<sequence>MNDDEIKAGVHCWCREKAAAFYKAGLSSPNLGIIPSALPAATESRAPARFRWASRALQGFIAPWESLGLVARSALLLVAGLVGFYGSVGLEQPIRGWYSAR</sequence>
<keyword evidence="3" id="KW-1185">Reference proteome</keyword>
<proteinExistence type="predicted"/>
<keyword evidence="1" id="KW-0812">Transmembrane</keyword>
<keyword evidence="1" id="KW-0472">Membrane</keyword>
<dbReference type="EMBL" id="BMAT01006587">
    <property type="protein sequence ID" value="GFS15594.1"/>
    <property type="molecule type" value="Genomic_DNA"/>
</dbReference>
<gene>
    <name evidence="2" type="ORF">ElyMa_003191500</name>
</gene>
<feature type="transmembrane region" description="Helical" evidence="1">
    <location>
        <begin position="69"/>
        <end position="88"/>
    </location>
</feature>